<reference evidence="4 5" key="1">
    <citation type="submission" date="2019-04" db="EMBL/GenBank/DDBJ databases">
        <title>Friends and foes A comparative genomics study of 23 Aspergillus species from section Flavi.</title>
        <authorList>
            <consortium name="DOE Joint Genome Institute"/>
            <person name="Kjaerbolling I."/>
            <person name="Vesth T."/>
            <person name="Frisvad J.C."/>
            <person name="Nybo J.L."/>
            <person name="Theobald S."/>
            <person name="Kildgaard S."/>
            <person name="Isbrandt T."/>
            <person name="Kuo A."/>
            <person name="Sato A."/>
            <person name="Lyhne E.K."/>
            <person name="Kogle M.E."/>
            <person name="Wiebenga A."/>
            <person name="Kun R.S."/>
            <person name="Lubbers R.J."/>
            <person name="Makela M.R."/>
            <person name="Barry K."/>
            <person name="Chovatia M."/>
            <person name="Clum A."/>
            <person name="Daum C."/>
            <person name="Haridas S."/>
            <person name="He G."/>
            <person name="LaButti K."/>
            <person name="Lipzen A."/>
            <person name="Mondo S."/>
            <person name="Riley R."/>
            <person name="Salamov A."/>
            <person name="Simmons B.A."/>
            <person name="Magnuson J.K."/>
            <person name="Henrissat B."/>
            <person name="Mortensen U.H."/>
            <person name="Larsen T.O."/>
            <person name="Devries R.P."/>
            <person name="Grigoriev I.V."/>
            <person name="Machida M."/>
            <person name="Baker S.E."/>
            <person name="Andersen M.R."/>
        </authorList>
    </citation>
    <scope>NUCLEOTIDE SEQUENCE [LARGE SCALE GENOMIC DNA]</scope>
    <source>
        <strain evidence="4 5">CBS 151.66</strain>
    </source>
</reference>
<sequence>MVSRLLLLTAAFSQLVQGGLIRRAAIDHDKVVGFPETVPEGATGDVYKAYQPYLKVVNGCVPFPAVDAKGNTNAGLDIAGSNNGDCSKSSGQIYVRGGKSGDKYALMYSWYMPKDQAAPGMGHRHDWEGVIVWLSDPAKTSADNILAVCPSGHGKWDCSTDGYTLRETHSLIKYFSVWPVNHQCSLTDEIGGLQPLIAYESLLEVARNALETGDFGKGNVPFKEENWAENLRKATY</sequence>
<evidence type="ECO:0000256" key="2">
    <source>
        <dbReference type="ARBA" id="ARBA00023026"/>
    </source>
</evidence>
<gene>
    <name evidence="4" type="ORF">BDV29DRAFT_180665</name>
</gene>
<keyword evidence="2" id="KW-0843">Virulence</keyword>
<evidence type="ECO:0000256" key="1">
    <source>
        <dbReference type="ARBA" id="ARBA00009520"/>
    </source>
</evidence>
<dbReference type="PIRSF" id="PIRSF029958">
    <property type="entry name" value="Necrosis-inducing_protein"/>
    <property type="match status" value="1"/>
</dbReference>
<organism evidence="4 5">
    <name type="scientific">Aspergillus leporis</name>
    <dbReference type="NCBI Taxonomy" id="41062"/>
    <lineage>
        <taxon>Eukaryota</taxon>
        <taxon>Fungi</taxon>
        <taxon>Dikarya</taxon>
        <taxon>Ascomycota</taxon>
        <taxon>Pezizomycotina</taxon>
        <taxon>Eurotiomycetes</taxon>
        <taxon>Eurotiomycetidae</taxon>
        <taxon>Eurotiales</taxon>
        <taxon>Aspergillaceae</taxon>
        <taxon>Aspergillus</taxon>
        <taxon>Aspergillus subgen. Circumdati</taxon>
    </lineage>
</organism>
<feature type="signal peptide" evidence="3">
    <location>
        <begin position="1"/>
        <end position="18"/>
    </location>
</feature>
<dbReference type="OrthoDB" id="89086at2759"/>
<dbReference type="Proteomes" id="UP000326565">
    <property type="component" value="Unassembled WGS sequence"/>
</dbReference>
<dbReference type="AlphaFoldDB" id="A0A5N5WTU8"/>
<keyword evidence="3" id="KW-0732">Signal</keyword>
<evidence type="ECO:0000313" key="5">
    <source>
        <dbReference type="Proteomes" id="UP000326565"/>
    </source>
</evidence>
<protein>
    <submittedName>
        <fullName evidence="4">Necrosis inducing protein</fullName>
    </submittedName>
</protein>
<dbReference type="InterPro" id="IPR008701">
    <property type="entry name" value="NPP1"/>
</dbReference>
<name>A0A5N5WTU8_9EURO</name>
<accession>A0A5N5WTU8</accession>
<proteinExistence type="inferred from homology"/>
<dbReference type="EMBL" id="ML732297">
    <property type="protein sequence ID" value="KAB8070600.1"/>
    <property type="molecule type" value="Genomic_DNA"/>
</dbReference>
<evidence type="ECO:0000313" key="4">
    <source>
        <dbReference type="EMBL" id="KAB8070600.1"/>
    </source>
</evidence>
<comment type="similarity">
    <text evidence="1">Belongs to the Necrosis inducing protein (NPP1) family.</text>
</comment>
<feature type="chain" id="PRO_5024793567" evidence="3">
    <location>
        <begin position="19"/>
        <end position="236"/>
    </location>
</feature>
<keyword evidence="5" id="KW-1185">Reference proteome</keyword>
<dbReference type="PANTHER" id="PTHR33657">
    <property type="entry name" value="DOMAIN PROTEIN, PUTATIVE (AFU_ORTHOLOGUE AFUA_5G00600)-RELATED"/>
    <property type="match status" value="1"/>
</dbReference>
<dbReference type="PANTHER" id="PTHR33657:SF8">
    <property type="entry name" value="DOMAIN PROTEIN, PUTATIVE (AFU_ORTHOLOGUE AFUA_5G00600)-RELATED"/>
    <property type="match status" value="1"/>
</dbReference>
<evidence type="ECO:0000256" key="3">
    <source>
        <dbReference type="SAM" id="SignalP"/>
    </source>
</evidence>
<dbReference type="Pfam" id="PF05630">
    <property type="entry name" value="NPP1"/>
    <property type="match status" value="1"/>
</dbReference>